<reference evidence="6" key="1">
    <citation type="journal article" date="2019" name="Int. J. Syst. Evol. Microbiol.">
        <title>The Global Catalogue of Microorganisms (GCM) 10K type strain sequencing project: providing services to taxonomists for standard genome sequencing and annotation.</title>
        <authorList>
            <consortium name="The Broad Institute Genomics Platform"/>
            <consortium name="The Broad Institute Genome Sequencing Center for Infectious Disease"/>
            <person name="Wu L."/>
            <person name="Ma J."/>
        </authorList>
    </citation>
    <scope>NUCLEOTIDE SEQUENCE [LARGE SCALE GENOMIC DNA]</scope>
    <source>
        <strain evidence="6">JCM 1490</strain>
    </source>
</reference>
<dbReference type="Pfam" id="PF01494">
    <property type="entry name" value="FAD_binding_3"/>
    <property type="match status" value="1"/>
</dbReference>
<keyword evidence="6" id="KW-1185">Reference proteome</keyword>
<comment type="cofactor">
    <cofactor evidence="1">
        <name>FAD</name>
        <dbReference type="ChEBI" id="CHEBI:57692"/>
    </cofactor>
</comment>
<evidence type="ECO:0000256" key="3">
    <source>
        <dbReference type="ARBA" id="ARBA00022827"/>
    </source>
</evidence>
<sequence length="505" mass="55003">MDTEVLVTGAGPTGLMLACWLARLGVDHEVVDHQDGPTRESRALAVQARSMEIYDQLGMVDAVRDRATWAPRLRPGWQSRPAPGAIPLGRLATRGTPYPGIHLLEQSVNERLLAEHLGRLGGRVSWQHRLVDLTDHGDHVEAELDGPGGRRTVTARWCVGADGASSAVRAAAGISFEGMTNPQTFWLADAHGVRGVSEAAVNVRLGPDSFLLTFPMGEPGHHRVIGVVPDPEEVPEQETLRAEVARDFGVEFDHSTWFTTYRVHHRVASRFRSGRVLLAGDAGHIHSPVGGQGMNTGLQDAHNLAFKLADVSAGRADERLLDRYAEERMPVARRLVSTTDRLFAAVTDPSPRAVRLRRLLVPLLAPAVATVLPRLPVAQRLAQYVGQIRIHYWMSAAERARGRRDPVVGRRLPWTGANHASLAAATWQVHAYGPQLPPLAGLPALVARTHRFDPREDLGLTPGRWLLVRPDGFVAAAAAPRDAAATFTSLLRAHGYHGAAVEPHR</sequence>
<keyword evidence="3" id="KW-0274">FAD</keyword>
<protein>
    <submittedName>
        <fullName evidence="5">FAD-dependent monooxygenase</fullName>
    </submittedName>
</protein>
<dbReference type="PRINTS" id="PR00420">
    <property type="entry name" value="RNGMNOXGNASE"/>
</dbReference>
<dbReference type="Proteomes" id="UP001596455">
    <property type="component" value="Unassembled WGS sequence"/>
</dbReference>
<dbReference type="GO" id="GO:0004497">
    <property type="term" value="F:monooxygenase activity"/>
    <property type="evidence" value="ECO:0007669"/>
    <property type="project" value="UniProtKB-KW"/>
</dbReference>
<comment type="caution">
    <text evidence="5">The sequence shown here is derived from an EMBL/GenBank/DDBJ whole genome shotgun (WGS) entry which is preliminary data.</text>
</comment>
<dbReference type="EMBL" id="JBHTCQ010000002">
    <property type="protein sequence ID" value="MFC7405907.1"/>
    <property type="molecule type" value="Genomic_DNA"/>
</dbReference>
<evidence type="ECO:0000256" key="2">
    <source>
        <dbReference type="ARBA" id="ARBA00022630"/>
    </source>
</evidence>
<evidence type="ECO:0000259" key="4">
    <source>
        <dbReference type="Pfam" id="PF01494"/>
    </source>
</evidence>
<evidence type="ECO:0000313" key="6">
    <source>
        <dbReference type="Proteomes" id="UP001596455"/>
    </source>
</evidence>
<dbReference type="Gene3D" id="3.30.70.2450">
    <property type="match status" value="1"/>
</dbReference>
<dbReference type="SUPFAM" id="SSF51905">
    <property type="entry name" value="FAD/NAD(P)-binding domain"/>
    <property type="match status" value="1"/>
</dbReference>
<keyword evidence="2" id="KW-0285">Flavoprotein</keyword>
<keyword evidence="5" id="KW-0560">Oxidoreductase</keyword>
<proteinExistence type="predicted"/>
<evidence type="ECO:0000256" key="1">
    <source>
        <dbReference type="ARBA" id="ARBA00001974"/>
    </source>
</evidence>
<accession>A0ABW2QD89</accession>
<gene>
    <name evidence="5" type="ORF">ACFQQL_12355</name>
</gene>
<organism evidence="5 6">
    <name type="scientific">Georgenia alba</name>
    <dbReference type="NCBI Taxonomy" id="2233858"/>
    <lineage>
        <taxon>Bacteria</taxon>
        <taxon>Bacillati</taxon>
        <taxon>Actinomycetota</taxon>
        <taxon>Actinomycetes</taxon>
        <taxon>Micrococcales</taxon>
        <taxon>Bogoriellaceae</taxon>
        <taxon>Georgenia</taxon>
    </lineage>
</organism>
<name>A0ABW2QD89_9MICO</name>
<keyword evidence="5" id="KW-0503">Monooxygenase</keyword>
<dbReference type="Gene3D" id="3.50.50.60">
    <property type="entry name" value="FAD/NAD(P)-binding domain"/>
    <property type="match status" value="1"/>
</dbReference>
<dbReference type="RefSeq" id="WP_382394770.1">
    <property type="nucleotide sequence ID" value="NZ_JBHTCQ010000002.1"/>
</dbReference>
<dbReference type="PANTHER" id="PTHR43004:SF19">
    <property type="entry name" value="BINDING MONOOXYGENASE, PUTATIVE (JCVI)-RELATED"/>
    <property type="match status" value="1"/>
</dbReference>
<evidence type="ECO:0000313" key="5">
    <source>
        <dbReference type="EMBL" id="MFC7405907.1"/>
    </source>
</evidence>
<dbReference type="InterPro" id="IPR002938">
    <property type="entry name" value="FAD-bd"/>
</dbReference>
<dbReference type="InterPro" id="IPR050641">
    <property type="entry name" value="RIFMO-like"/>
</dbReference>
<dbReference type="InterPro" id="IPR036188">
    <property type="entry name" value="FAD/NAD-bd_sf"/>
</dbReference>
<dbReference type="PANTHER" id="PTHR43004">
    <property type="entry name" value="TRK SYSTEM POTASSIUM UPTAKE PROTEIN"/>
    <property type="match status" value="1"/>
</dbReference>
<feature type="domain" description="FAD-binding" evidence="4">
    <location>
        <begin position="2"/>
        <end position="337"/>
    </location>
</feature>